<evidence type="ECO:0000256" key="3">
    <source>
        <dbReference type="ARBA" id="ARBA00022771"/>
    </source>
</evidence>
<dbReference type="InterPro" id="IPR013087">
    <property type="entry name" value="Znf_C2H2_type"/>
</dbReference>
<dbReference type="GO" id="GO:0005634">
    <property type="term" value="C:nucleus"/>
    <property type="evidence" value="ECO:0007669"/>
    <property type="project" value="UniProtKB-SubCell"/>
</dbReference>
<dbReference type="PANTHER" id="PTHR47287">
    <property type="entry name" value="C2H2 AND C2HC ZINC FINGERS SUPERFAMILY PROTEIN"/>
    <property type="match status" value="1"/>
</dbReference>
<dbReference type="InterPro" id="IPR036236">
    <property type="entry name" value="Znf_C2H2_sf"/>
</dbReference>
<dbReference type="EMBL" id="AUSU01000051">
    <property type="protein sequence ID" value="EPS74556.1"/>
    <property type="molecule type" value="Genomic_DNA"/>
</dbReference>
<dbReference type="FunFam" id="3.30.160.60:FF:001366">
    <property type="entry name" value="Zinc finger protein 2"/>
    <property type="match status" value="1"/>
</dbReference>
<dbReference type="SUPFAM" id="SSF57667">
    <property type="entry name" value="beta-beta-alpha zinc fingers"/>
    <property type="match status" value="1"/>
</dbReference>
<dbReference type="InterPro" id="IPR044246">
    <property type="entry name" value="ZFP3-like"/>
</dbReference>
<evidence type="ECO:0000256" key="2">
    <source>
        <dbReference type="ARBA" id="ARBA00022723"/>
    </source>
</evidence>
<evidence type="ECO:0000256" key="5">
    <source>
        <dbReference type="ARBA" id="ARBA00023242"/>
    </source>
</evidence>
<dbReference type="AlphaFoldDB" id="S8DAL8"/>
<protein>
    <recommendedName>
        <fullName evidence="7">C2H2-type domain-containing protein</fullName>
    </recommendedName>
</protein>
<evidence type="ECO:0000259" key="7">
    <source>
        <dbReference type="PROSITE" id="PS50157"/>
    </source>
</evidence>
<dbReference type="Gene3D" id="3.30.160.60">
    <property type="entry name" value="Classic Zinc Finger"/>
    <property type="match status" value="1"/>
</dbReference>
<dbReference type="Proteomes" id="UP000015453">
    <property type="component" value="Unassembled WGS sequence"/>
</dbReference>
<keyword evidence="2" id="KW-0479">Metal-binding</keyword>
<keyword evidence="4" id="KW-0862">Zinc</keyword>
<dbReference type="GO" id="GO:0009788">
    <property type="term" value="P:negative regulation of abscisic acid-activated signaling pathway"/>
    <property type="evidence" value="ECO:0007669"/>
    <property type="project" value="InterPro"/>
</dbReference>
<proteinExistence type="predicted"/>
<evidence type="ECO:0000256" key="4">
    <source>
        <dbReference type="ARBA" id="ARBA00022833"/>
    </source>
</evidence>
<comment type="caution">
    <text evidence="8">The sequence shown here is derived from an EMBL/GenBank/DDBJ whole genome shotgun (WGS) entry which is preliminary data.</text>
</comment>
<evidence type="ECO:0000313" key="9">
    <source>
        <dbReference type="Proteomes" id="UP000015453"/>
    </source>
</evidence>
<reference evidence="8 9" key="1">
    <citation type="journal article" date="2013" name="BMC Genomics">
        <title>The miniature genome of a carnivorous plant Genlisea aurea contains a low number of genes and short non-coding sequences.</title>
        <authorList>
            <person name="Leushkin E.V."/>
            <person name="Sutormin R.A."/>
            <person name="Nabieva E.R."/>
            <person name="Penin A.A."/>
            <person name="Kondrashov A.S."/>
            <person name="Logacheva M.D."/>
        </authorList>
    </citation>
    <scope>NUCLEOTIDE SEQUENCE [LARGE SCALE GENOMIC DNA]</scope>
</reference>
<keyword evidence="3 6" id="KW-0863">Zinc-finger</keyword>
<keyword evidence="9" id="KW-1185">Reference proteome</keyword>
<dbReference type="PROSITE" id="PS00028">
    <property type="entry name" value="ZINC_FINGER_C2H2_1"/>
    <property type="match status" value="1"/>
</dbReference>
<feature type="domain" description="C2H2-type" evidence="7">
    <location>
        <begin position="45"/>
        <end position="72"/>
    </location>
</feature>
<sequence length="168" mass="17834">MENSDLALGLTLPSKNEEAELALFTSPPRPPPAVDQKQSSEKRVFSCNYCSRKFYSSQALGGHQNAHKRERTVARRGHAAAAAAAAAGGGFRGFASLPLHGGFNRSLGIQVHSMIRKPGVVALGKAPAASQTQSASGGARFDGGMRFSDGRVRWESGLQEELDLSLKL</sequence>
<name>S8DAL8_9LAMI</name>
<dbReference type="PROSITE" id="PS50157">
    <property type="entry name" value="ZINC_FINGER_C2H2_2"/>
    <property type="match status" value="1"/>
</dbReference>
<gene>
    <name evidence="8" type="ORF">M569_00203</name>
</gene>
<comment type="subcellular location">
    <subcellularLocation>
        <location evidence="1">Nucleus</location>
    </subcellularLocation>
</comment>
<dbReference type="PANTHER" id="PTHR47287:SF15">
    <property type="entry name" value="ZINC FINGER PROTEIN 3-LIKE"/>
    <property type="match status" value="1"/>
</dbReference>
<evidence type="ECO:0000256" key="6">
    <source>
        <dbReference type="PROSITE-ProRule" id="PRU00042"/>
    </source>
</evidence>
<organism evidence="8 9">
    <name type="scientific">Genlisea aurea</name>
    <dbReference type="NCBI Taxonomy" id="192259"/>
    <lineage>
        <taxon>Eukaryota</taxon>
        <taxon>Viridiplantae</taxon>
        <taxon>Streptophyta</taxon>
        <taxon>Embryophyta</taxon>
        <taxon>Tracheophyta</taxon>
        <taxon>Spermatophyta</taxon>
        <taxon>Magnoliopsida</taxon>
        <taxon>eudicotyledons</taxon>
        <taxon>Gunneridae</taxon>
        <taxon>Pentapetalae</taxon>
        <taxon>asterids</taxon>
        <taxon>lamiids</taxon>
        <taxon>Lamiales</taxon>
        <taxon>Lentibulariaceae</taxon>
        <taxon>Genlisea</taxon>
    </lineage>
</organism>
<accession>S8DAL8</accession>
<evidence type="ECO:0000313" key="8">
    <source>
        <dbReference type="EMBL" id="EPS74556.1"/>
    </source>
</evidence>
<dbReference type="OrthoDB" id="1933825at2759"/>
<dbReference type="GO" id="GO:0008270">
    <property type="term" value="F:zinc ion binding"/>
    <property type="evidence" value="ECO:0007669"/>
    <property type="project" value="UniProtKB-KW"/>
</dbReference>
<keyword evidence="5" id="KW-0539">Nucleus</keyword>
<evidence type="ECO:0000256" key="1">
    <source>
        <dbReference type="ARBA" id="ARBA00004123"/>
    </source>
</evidence>